<feature type="compositionally biased region" description="Basic and acidic residues" evidence="1">
    <location>
        <begin position="8"/>
        <end position="20"/>
    </location>
</feature>
<proteinExistence type="predicted"/>
<evidence type="ECO:0000313" key="2">
    <source>
        <dbReference type="EMBL" id="KKL53598.1"/>
    </source>
</evidence>
<name>A0A0F9CW56_9ZZZZ</name>
<feature type="non-terminal residue" evidence="2">
    <location>
        <position position="35"/>
    </location>
</feature>
<reference evidence="2" key="1">
    <citation type="journal article" date="2015" name="Nature">
        <title>Complex archaea that bridge the gap between prokaryotes and eukaryotes.</title>
        <authorList>
            <person name="Spang A."/>
            <person name="Saw J.H."/>
            <person name="Jorgensen S.L."/>
            <person name="Zaremba-Niedzwiedzka K."/>
            <person name="Martijn J."/>
            <person name="Lind A.E."/>
            <person name="van Eijk R."/>
            <person name="Schleper C."/>
            <person name="Guy L."/>
            <person name="Ettema T.J."/>
        </authorList>
    </citation>
    <scope>NUCLEOTIDE SEQUENCE</scope>
</reference>
<feature type="region of interest" description="Disordered" evidence="1">
    <location>
        <begin position="1"/>
        <end position="20"/>
    </location>
</feature>
<organism evidence="2">
    <name type="scientific">marine sediment metagenome</name>
    <dbReference type="NCBI Taxonomy" id="412755"/>
    <lineage>
        <taxon>unclassified sequences</taxon>
        <taxon>metagenomes</taxon>
        <taxon>ecological metagenomes</taxon>
    </lineage>
</organism>
<protein>
    <submittedName>
        <fullName evidence="2">Uncharacterized protein</fullName>
    </submittedName>
</protein>
<comment type="caution">
    <text evidence="2">The sequence shown here is derived from an EMBL/GenBank/DDBJ whole genome shotgun (WGS) entry which is preliminary data.</text>
</comment>
<evidence type="ECO:0000256" key="1">
    <source>
        <dbReference type="SAM" id="MobiDB-lite"/>
    </source>
</evidence>
<accession>A0A0F9CW56</accession>
<dbReference type="EMBL" id="LAZR01031492">
    <property type="protein sequence ID" value="KKL53598.1"/>
    <property type="molecule type" value="Genomic_DNA"/>
</dbReference>
<gene>
    <name evidence="2" type="ORF">LCGC14_2273830</name>
</gene>
<sequence length="35" mass="3785">MGCSPIKVARELGSDRRETGRSLSAVGVRELRRAA</sequence>
<dbReference type="AlphaFoldDB" id="A0A0F9CW56"/>